<reference evidence="1 2" key="1">
    <citation type="submission" date="2020-08" db="EMBL/GenBank/DDBJ databases">
        <title>Sequencing the genomes of 1000 actinobacteria strains.</title>
        <authorList>
            <person name="Klenk H.-P."/>
        </authorList>
    </citation>
    <scope>NUCLEOTIDE SEQUENCE [LARGE SCALE GENOMIC DNA]</scope>
    <source>
        <strain evidence="1 2">DSM 22826</strain>
    </source>
</reference>
<protein>
    <submittedName>
        <fullName evidence="1">Thiamine biosynthesis lipoprotein</fullName>
    </submittedName>
</protein>
<keyword evidence="1" id="KW-0449">Lipoprotein</keyword>
<accession>A0A839QFI2</accession>
<comment type="caution">
    <text evidence="1">The sequence shown here is derived from an EMBL/GenBank/DDBJ whole genome shotgun (WGS) entry which is preliminary data.</text>
</comment>
<sequence>MPEPLHTASFPVLGTVLGISSPLPRRELDAAARGVSLMLAGYLGAGSGRSLQAQIDAVAIGSLALEDSSQTVRSLHRLALHWRERTLGAFTPGERYPELAGLLRPYLMGQAASVLLDFGIPHWAVNLGGDIACSGSPTPSVPTGSDPFYGTPWRAGITDPFGPGLLLADVPLAGTPGFTAALATSAGTPASTYRQVSVLGPDIVEADVLATAILSGGADVLRAALAGSPVQVLAVHHDGALEASTRWPTYATEPAAPGAPPY</sequence>
<dbReference type="SUPFAM" id="SSF143631">
    <property type="entry name" value="ApbE-like"/>
    <property type="match status" value="1"/>
</dbReference>
<dbReference type="EMBL" id="JACHVS010000001">
    <property type="protein sequence ID" value="MBB2994383.1"/>
    <property type="molecule type" value="Genomic_DNA"/>
</dbReference>
<name>A0A839QFI2_9MICC</name>
<keyword evidence="2" id="KW-1185">Reference proteome</keyword>
<dbReference type="Pfam" id="PF02424">
    <property type="entry name" value="ApbE"/>
    <property type="match status" value="1"/>
</dbReference>
<dbReference type="RefSeq" id="WP_183509759.1">
    <property type="nucleotide sequence ID" value="NZ_BAABGK010000103.1"/>
</dbReference>
<proteinExistence type="predicted"/>
<dbReference type="AlphaFoldDB" id="A0A839QFI2"/>
<gene>
    <name evidence="1" type="ORF">E9229_000574</name>
</gene>
<organism evidence="1 2">
    <name type="scientific">Paeniglutamicibacter cryotolerans</name>
    <dbReference type="NCBI Taxonomy" id="670079"/>
    <lineage>
        <taxon>Bacteria</taxon>
        <taxon>Bacillati</taxon>
        <taxon>Actinomycetota</taxon>
        <taxon>Actinomycetes</taxon>
        <taxon>Micrococcales</taxon>
        <taxon>Micrococcaceae</taxon>
        <taxon>Paeniglutamicibacter</taxon>
    </lineage>
</organism>
<dbReference type="InterPro" id="IPR024932">
    <property type="entry name" value="ApbE"/>
</dbReference>
<dbReference type="Gene3D" id="3.10.520.10">
    <property type="entry name" value="ApbE-like domains"/>
    <property type="match status" value="1"/>
</dbReference>
<dbReference type="InterPro" id="IPR003374">
    <property type="entry name" value="ApbE-like_sf"/>
</dbReference>
<evidence type="ECO:0000313" key="2">
    <source>
        <dbReference type="Proteomes" id="UP000523000"/>
    </source>
</evidence>
<dbReference type="Proteomes" id="UP000523000">
    <property type="component" value="Unassembled WGS sequence"/>
</dbReference>
<evidence type="ECO:0000313" key="1">
    <source>
        <dbReference type="EMBL" id="MBB2994383.1"/>
    </source>
</evidence>